<evidence type="ECO:0000256" key="4">
    <source>
        <dbReference type="SAM" id="MobiDB-lite"/>
    </source>
</evidence>
<dbReference type="AlphaFoldDB" id="A0A0K1Q8S8"/>
<name>A0A0K1Q8S8_9BACT</name>
<evidence type="ECO:0000256" key="2">
    <source>
        <dbReference type="ARBA" id="ARBA00023002"/>
    </source>
</evidence>
<dbReference type="Pfam" id="PF02780">
    <property type="entry name" value="Transketolase_C"/>
    <property type="match status" value="1"/>
</dbReference>
<feature type="domain" description="Transketolase-like pyrimidine-binding" evidence="5">
    <location>
        <begin position="24"/>
        <end position="199"/>
    </location>
</feature>
<dbReference type="InterPro" id="IPR009014">
    <property type="entry name" value="Transketo_C/PFOR_II"/>
</dbReference>
<dbReference type="SUPFAM" id="SSF52518">
    <property type="entry name" value="Thiamin diphosphate-binding fold (THDP-binding)"/>
    <property type="match status" value="1"/>
</dbReference>
<dbReference type="Proteomes" id="UP000064967">
    <property type="component" value="Chromosome"/>
</dbReference>
<feature type="compositionally biased region" description="Basic and acidic residues" evidence="4">
    <location>
        <begin position="1"/>
        <end position="11"/>
    </location>
</feature>
<dbReference type="STRING" id="1391654.AKJ09_08740"/>
<dbReference type="InterPro" id="IPR033248">
    <property type="entry name" value="Transketolase_C"/>
</dbReference>
<proteinExistence type="predicted"/>
<keyword evidence="2" id="KW-0560">Oxidoreductase</keyword>
<dbReference type="PANTHER" id="PTHR43257">
    <property type="entry name" value="PYRUVATE DEHYDROGENASE E1 COMPONENT BETA SUBUNIT"/>
    <property type="match status" value="1"/>
</dbReference>
<keyword evidence="7" id="KW-1185">Reference proteome</keyword>
<feature type="compositionally biased region" description="Polar residues" evidence="4">
    <location>
        <begin position="12"/>
        <end position="22"/>
    </location>
</feature>
<evidence type="ECO:0000259" key="5">
    <source>
        <dbReference type="SMART" id="SM00861"/>
    </source>
</evidence>
<gene>
    <name evidence="6" type="ORF">AKJ09_08740</name>
</gene>
<reference evidence="6 7" key="1">
    <citation type="submission" date="2015-08" db="EMBL/GenBank/DDBJ databases">
        <authorList>
            <person name="Babu N.S."/>
            <person name="Beckwith C.J."/>
            <person name="Beseler K.G."/>
            <person name="Brison A."/>
            <person name="Carone J.V."/>
            <person name="Caskin T.P."/>
            <person name="Diamond M."/>
            <person name="Durham M.E."/>
            <person name="Foxe J.M."/>
            <person name="Go M."/>
            <person name="Henderson B.A."/>
            <person name="Jones I.B."/>
            <person name="McGettigan J.A."/>
            <person name="Micheletti S.J."/>
            <person name="Nasrallah M.E."/>
            <person name="Ortiz D."/>
            <person name="Piller C.R."/>
            <person name="Privatt S.R."/>
            <person name="Schneider S.L."/>
            <person name="Sharp S."/>
            <person name="Smith T.C."/>
            <person name="Stanton J.D."/>
            <person name="Ullery H.E."/>
            <person name="Wilson R.J."/>
            <person name="Serrano M.G."/>
            <person name="Buck G."/>
            <person name="Lee V."/>
            <person name="Wang Y."/>
            <person name="Carvalho R."/>
            <person name="Voegtly L."/>
            <person name="Shi R."/>
            <person name="Duckworth R."/>
            <person name="Johnson A."/>
            <person name="Loviza R."/>
            <person name="Walstead R."/>
            <person name="Shah Z."/>
            <person name="Kiflezghi M."/>
            <person name="Wade K."/>
            <person name="Ball S.L."/>
            <person name="Bradley K.W."/>
            <person name="Asai D.J."/>
            <person name="Bowman C.A."/>
            <person name="Russell D.A."/>
            <person name="Pope W.H."/>
            <person name="Jacobs-Sera D."/>
            <person name="Hendrix R.W."/>
            <person name="Hatfull G.F."/>
        </authorList>
    </citation>
    <scope>NUCLEOTIDE SEQUENCE [LARGE SCALE GENOMIC DNA]</scope>
    <source>
        <strain evidence="6 7">DSM 27648</strain>
    </source>
</reference>
<feature type="region of interest" description="Disordered" evidence="4">
    <location>
        <begin position="1"/>
        <end position="22"/>
    </location>
</feature>
<dbReference type="SUPFAM" id="SSF52922">
    <property type="entry name" value="TK C-terminal domain-like"/>
    <property type="match status" value="1"/>
</dbReference>
<accession>A0A0K1Q8S8</accession>
<protein>
    <submittedName>
        <fullName evidence="6">Branched-chain alpha-keto acid dehydrogenase, E1 component, beta subunit</fullName>
    </submittedName>
</protein>
<keyword evidence="3" id="KW-0786">Thiamine pyrophosphate</keyword>
<dbReference type="InterPro" id="IPR005475">
    <property type="entry name" value="Transketolase-like_Pyr-bd"/>
</dbReference>
<sequence length="350" mass="38471">MTQLESDRTVSDSRNTGAANERQMNLVQAINDALRLEMKRDSRVVVLGEDVGRVGGVFRVTQGLWDEFGDDRVIDTPLSEGGILGTAIGMALYGMVPVPEIQFADFIFPGYDQIVSELAKMRWRSGGEYASKMVVRTPVGGGIRGGLYHSQSPESLFIHVAGLKVVCPSNPYDAKGLLLASIRDPDPVLFFEPKRIYRAARGEVPEGDYTVELGKAKVVREVPASKRDRAVTILAWGAMLYEAIAAADKAHEQGIECEIVDLRTLWPVDIDTIAASVKKTGRVIVVHEAPKTCGFGAELVALVNERCFVHLEAPPVRVTGFDTPFPYTLEMDYLPLAHRILPVIVETSRY</sequence>
<evidence type="ECO:0000256" key="3">
    <source>
        <dbReference type="ARBA" id="ARBA00023052"/>
    </source>
</evidence>
<evidence type="ECO:0000313" key="6">
    <source>
        <dbReference type="EMBL" id="AKV02077.1"/>
    </source>
</evidence>
<dbReference type="SMART" id="SM00861">
    <property type="entry name" value="Transket_pyr"/>
    <property type="match status" value="1"/>
</dbReference>
<dbReference type="Gene3D" id="3.40.50.920">
    <property type="match status" value="1"/>
</dbReference>
<dbReference type="PANTHER" id="PTHR43257:SF2">
    <property type="entry name" value="PYRUVATE DEHYDROGENASE E1 COMPONENT SUBUNIT BETA"/>
    <property type="match status" value="1"/>
</dbReference>
<dbReference type="EMBL" id="CP012333">
    <property type="protein sequence ID" value="AKV02077.1"/>
    <property type="molecule type" value="Genomic_DNA"/>
</dbReference>
<dbReference type="GO" id="GO:0016491">
    <property type="term" value="F:oxidoreductase activity"/>
    <property type="evidence" value="ECO:0007669"/>
    <property type="project" value="UniProtKB-KW"/>
</dbReference>
<organism evidence="6 7">
    <name type="scientific">Labilithrix luteola</name>
    <dbReference type="NCBI Taxonomy" id="1391654"/>
    <lineage>
        <taxon>Bacteria</taxon>
        <taxon>Pseudomonadati</taxon>
        <taxon>Myxococcota</taxon>
        <taxon>Polyangia</taxon>
        <taxon>Polyangiales</taxon>
        <taxon>Labilitrichaceae</taxon>
        <taxon>Labilithrix</taxon>
    </lineage>
</organism>
<dbReference type="InterPro" id="IPR029061">
    <property type="entry name" value="THDP-binding"/>
</dbReference>
<comment type="cofactor">
    <cofactor evidence="1">
        <name>thiamine diphosphate</name>
        <dbReference type="ChEBI" id="CHEBI:58937"/>
    </cofactor>
</comment>
<dbReference type="CDD" id="cd07036">
    <property type="entry name" value="TPP_PYR_E1-PDHc-beta_like"/>
    <property type="match status" value="1"/>
</dbReference>
<dbReference type="PATRIC" id="fig|1391654.3.peg.8852"/>
<evidence type="ECO:0000313" key="7">
    <source>
        <dbReference type="Proteomes" id="UP000064967"/>
    </source>
</evidence>
<dbReference type="FunFam" id="3.40.50.970:FF:000001">
    <property type="entry name" value="Pyruvate dehydrogenase E1 beta subunit"/>
    <property type="match status" value="1"/>
</dbReference>
<dbReference type="Pfam" id="PF02779">
    <property type="entry name" value="Transket_pyr"/>
    <property type="match status" value="1"/>
</dbReference>
<evidence type="ECO:0000256" key="1">
    <source>
        <dbReference type="ARBA" id="ARBA00001964"/>
    </source>
</evidence>
<dbReference type="KEGG" id="llu:AKJ09_08740"/>
<dbReference type="Gene3D" id="3.40.50.970">
    <property type="match status" value="1"/>
</dbReference>
<dbReference type="FunFam" id="3.40.50.920:FF:000001">
    <property type="entry name" value="Pyruvate dehydrogenase E1 beta subunit"/>
    <property type="match status" value="1"/>
</dbReference>